<dbReference type="Gene3D" id="3.40.710.10">
    <property type="entry name" value="DD-peptidase/beta-lactamase superfamily"/>
    <property type="match status" value="1"/>
</dbReference>
<organism evidence="2 3">
    <name type="scientific">Subsaximicrobium wynnwilliamsii</name>
    <dbReference type="NCBI Taxonomy" id="291179"/>
    <lineage>
        <taxon>Bacteria</taxon>
        <taxon>Pseudomonadati</taxon>
        <taxon>Bacteroidota</taxon>
        <taxon>Flavobacteriia</taxon>
        <taxon>Flavobacteriales</taxon>
        <taxon>Flavobacteriaceae</taxon>
        <taxon>Subsaximicrobium</taxon>
    </lineage>
</organism>
<reference evidence="2 3" key="1">
    <citation type="submission" date="2019-08" db="EMBL/GenBank/DDBJ databases">
        <title>Genomes of Subsaximicrobium wynnwilliamsii strains.</title>
        <authorList>
            <person name="Bowman J.P."/>
        </authorList>
    </citation>
    <scope>NUCLEOTIDE SEQUENCE [LARGE SCALE GENOMIC DNA]</scope>
    <source>
        <strain evidence="2 3">2-80-2</strain>
    </source>
</reference>
<dbReference type="Proteomes" id="UP000321578">
    <property type="component" value="Unassembled WGS sequence"/>
</dbReference>
<dbReference type="InterPro" id="IPR012338">
    <property type="entry name" value="Beta-lactam/transpept-like"/>
</dbReference>
<evidence type="ECO:0000259" key="1">
    <source>
        <dbReference type="Pfam" id="PF00144"/>
    </source>
</evidence>
<name>A0A5C6ZEH4_9FLAO</name>
<keyword evidence="3" id="KW-1185">Reference proteome</keyword>
<comment type="caution">
    <text evidence="2">The sequence shown here is derived from an EMBL/GenBank/DDBJ whole genome shotgun (WGS) entry which is preliminary data.</text>
</comment>
<dbReference type="EMBL" id="VORO01000028">
    <property type="protein sequence ID" value="TXD87175.1"/>
    <property type="molecule type" value="Genomic_DNA"/>
</dbReference>
<dbReference type="InterPro" id="IPR001466">
    <property type="entry name" value="Beta-lactam-related"/>
</dbReference>
<feature type="domain" description="Beta-lactamase-related" evidence="1">
    <location>
        <begin position="42"/>
        <end position="359"/>
    </location>
</feature>
<gene>
    <name evidence="2" type="ORF">ESY86_17835</name>
</gene>
<evidence type="ECO:0000313" key="2">
    <source>
        <dbReference type="EMBL" id="TXD87175.1"/>
    </source>
</evidence>
<dbReference type="RefSeq" id="WP_147088086.1">
    <property type="nucleotide sequence ID" value="NZ_VORM01000030.1"/>
</dbReference>
<sequence length="376" mass="42957">MKYSLLIAIITISTIFCEKTFPQSDTTNETIVKTIQKNGLAFLKNKNINSTSIGIYKDGKMYTEHFGEIEKGKSNPPDDGTIYEIGSVTKTMTGYLVARAVLEKKIKLEDEITMYLKDDYSNLQYNGNPITIKHLLTHTSGLPMFLPMEMNGVFDKLTEDVPNEYFQLEKSYDKEKFLADLKNVTLKVAPGTTYSYSNAGAELIGYVLETVFEKNIDNLMEESYLTEYGMSNTAIELNHTQKQELVQGYWMDNETFSPNQLNTLWATGGGVKMIIMDMMHYIALQLNSKNPIVSESHKVLYEECKTFKISYFWRVWNDKYGTSYNHHGGTSGTQNWLFIFPRYDLGISIITNQSGPKTPKELSRTVNKMLKDIIEN</sequence>
<evidence type="ECO:0000313" key="3">
    <source>
        <dbReference type="Proteomes" id="UP000321578"/>
    </source>
</evidence>
<dbReference type="SUPFAM" id="SSF56601">
    <property type="entry name" value="beta-lactamase/transpeptidase-like"/>
    <property type="match status" value="1"/>
</dbReference>
<protein>
    <submittedName>
        <fullName evidence="2">Beta-lactamase family protein</fullName>
    </submittedName>
</protein>
<dbReference type="OrthoDB" id="9793489at2"/>
<dbReference type="PANTHER" id="PTHR46825">
    <property type="entry name" value="D-ALANYL-D-ALANINE-CARBOXYPEPTIDASE/ENDOPEPTIDASE AMPH"/>
    <property type="match status" value="1"/>
</dbReference>
<proteinExistence type="predicted"/>
<dbReference type="InterPro" id="IPR050491">
    <property type="entry name" value="AmpC-like"/>
</dbReference>
<accession>A0A5C6ZEH4</accession>
<dbReference type="Pfam" id="PF00144">
    <property type="entry name" value="Beta-lactamase"/>
    <property type="match status" value="1"/>
</dbReference>
<dbReference type="AlphaFoldDB" id="A0A5C6ZEH4"/>
<dbReference type="PANTHER" id="PTHR46825:SF9">
    <property type="entry name" value="BETA-LACTAMASE-RELATED DOMAIN-CONTAINING PROTEIN"/>
    <property type="match status" value="1"/>
</dbReference>